<organism evidence="7 8">
    <name type="scientific">Sistotremastrum suecicum HHB10207 ss-3</name>
    <dbReference type="NCBI Taxonomy" id="1314776"/>
    <lineage>
        <taxon>Eukaryota</taxon>
        <taxon>Fungi</taxon>
        <taxon>Dikarya</taxon>
        <taxon>Basidiomycota</taxon>
        <taxon>Agaricomycotina</taxon>
        <taxon>Agaricomycetes</taxon>
        <taxon>Sistotremastrales</taxon>
        <taxon>Sistotremastraceae</taxon>
        <taxon>Sistotremastrum</taxon>
    </lineage>
</organism>
<evidence type="ECO:0000313" key="8">
    <source>
        <dbReference type="Proteomes" id="UP000076798"/>
    </source>
</evidence>
<dbReference type="PROSITE" id="PS01360">
    <property type="entry name" value="ZF_MYND_1"/>
    <property type="match status" value="1"/>
</dbReference>
<evidence type="ECO:0000256" key="5">
    <source>
        <dbReference type="SAM" id="MobiDB-lite"/>
    </source>
</evidence>
<dbReference type="Proteomes" id="UP000076798">
    <property type="component" value="Unassembled WGS sequence"/>
</dbReference>
<dbReference type="GO" id="GO:0008270">
    <property type="term" value="F:zinc ion binding"/>
    <property type="evidence" value="ECO:0007669"/>
    <property type="project" value="UniProtKB-KW"/>
</dbReference>
<gene>
    <name evidence="7" type="ORF">SISSUDRAFT_471507</name>
</gene>
<dbReference type="Pfam" id="PF01753">
    <property type="entry name" value="zf-MYND"/>
    <property type="match status" value="1"/>
</dbReference>
<dbReference type="Gene3D" id="6.10.140.2220">
    <property type="match status" value="1"/>
</dbReference>
<evidence type="ECO:0000256" key="3">
    <source>
        <dbReference type="ARBA" id="ARBA00022833"/>
    </source>
</evidence>
<keyword evidence="3" id="KW-0862">Zinc</keyword>
<evidence type="ECO:0000313" key="7">
    <source>
        <dbReference type="EMBL" id="KZT32876.1"/>
    </source>
</evidence>
<keyword evidence="8" id="KW-1185">Reference proteome</keyword>
<reference evidence="7 8" key="1">
    <citation type="journal article" date="2016" name="Mol. Biol. Evol.">
        <title>Comparative Genomics of Early-Diverging Mushroom-Forming Fungi Provides Insights into the Origins of Lignocellulose Decay Capabilities.</title>
        <authorList>
            <person name="Nagy L.G."/>
            <person name="Riley R."/>
            <person name="Tritt A."/>
            <person name="Adam C."/>
            <person name="Daum C."/>
            <person name="Floudas D."/>
            <person name="Sun H."/>
            <person name="Yadav J.S."/>
            <person name="Pangilinan J."/>
            <person name="Larsson K.H."/>
            <person name="Matsuura K."/>
            <person name="Barry K."/>
            <person name="Labutti K."/>
            <person name="Kuo R."/>
            <person name="Ohm R.A."/>
            <person name="Bhattacharya S.S."/>
            <person name="Shirouzu T."/>
            <person name="Yoshinaga Y."/>
            <person name="Martin F.M."/>
            <person name="Grigoriev I.V."/>
            <person name="Hibbett D.S."/>
        </authorList>
    </citation>
    <scope>NUCLEOTIDE SEQUENCE [LARGE SCALE GENOMIC DNA]</scope>
    <source>
        <strain evidence="7 8">HHB10207 ss-3</strain>
    </source>
</reference>
<proteinExistence type="predicted"/>
<name>A0A165Y4L7_9AGAM</name>
<dbReference type="AlphaFoldDB" id="A0A165Y4L7"/>
<evidence type="ECO:0000259" key="6">
    <source>
        <dbReference type="PROSITE" id="PS50865"/>
    </source>
</evidence>
<dbReference type="PROSITE" id="PS50865">
    <property type="entry name" value="ZF_MYND_2"/>
    <property type="match status" value="1"/>
</dbReference>
<protein>
    <recommendedName>
        <fullName evidence="6">MYND-type domain-containing protein</fullName>
    </recommendedName>
</protein>
<dbReference type="SUPFAM" id="SSF144232">
    <property type="entry name" value="HIT/MYND zinc finger-like"/>
    <property type="match status" value="1"/>
</dbReference>
<dbReference type="InterPro" id="IPR002893">
    <property type="entry name" value="Znf_MYND"/>
</dbReference>
<keyword evidence="1" id="KW-0479">Metal-binding</keyword>
<evidence type="ECO:0000256" key="4">
    <source>
        <dbReference type="PROSITE-ProRule" id="PRU00134"/>
    </source>
</evidence>
<feature type="region of interest" description="Disordered" evidence="5">
    <location>
        <begin position="313"/>
        <end position="337"/>
    </location>
</feature>
<evidence type="ECO:0000256" key="1">
    <source>
        <dbReference type="ARBA" id="ARBA00022723"/>
    </source>
</evidence>
<evidence type="ECO:0000256" key="2">
    <source>
        <dbReference type="ARBA" id="ARBA00022771"/>
    </source>
</evidence>
<dbReference type="EMBL" id="KV428287">
    <property type="protein sequence ID" value="KZT32876.1"/>
    <property type="molecule type" value="Genomic_DNA"/>
</dbReference>
<accession>A0A165Y4L7</accession>
<dbReference type="OrthoDB" id="341421at2759"/>
<feature type="domain" description="MYND-type" evidence="6">
    <location>
        <begin position="240"/>
        <end position="276"/>
    </location>
</feature>
<keyword evidence="2 4" id="KW-0863">Zinc-finger</keyword>
<sequence>MSSRAEMVNVLRGLGVDIPADTKMSETRLSEKLDKALDCTQLASQRLPSLSLSPQSLPSWDGKNVGEDFTPDDATENNVIMGLLQSPEEMEPVGNDDFMDLRVVLLSLSYQYDTGRIATVIQNKQGTSAMCIKIVKVLKLNDKTPVIVILYDHALSNNRKPDNLEFCERELSFLLQPFVAGSIGAQQLLLRLLRLNAPRLPESYKPFRQPYERDFHLSFLMPTGPLTLADIGSLNKDKGCDVCGEKAFKNCASCGIALYCGKPCQEQAWPSHKRQCKALSSGVWTTVKFQPLLDAMPFMAGMHSVNLNRYTRTDEVKSGSGGRTKETRNPPPNDHGTKPFIIKIQTTQASIRVYDRRRTLDLYLMSKNDPVNFRRLHEAAGTGFKGMKCYRWAKRVSDWELSICLDIKLPEDPKW</sequence>
<dbReference type="STRING" id="1314776.A0A165Y4L7"/>
<feature type="compositionally biased region" description="Basic and acidic residues" evidence="5">
    <location>
        <begin position="313"/>
        <end position="328"/>
    </location>
</feature>